<evidence type="ECO:0000256" key="19">
    <source>
        <dbReference type="RuleBase" id="RU003750"/>
    </source>
</evidence>
<dbReference type="PANTHER" id="PTHR15362:SF4">
    <property type="entry name" value="CDP-DIACYLGLYCEROL--INOSITOL 3-PHOSPHATIDYLTRANSFERASE"/>
    <property type="match status" value="1"/>
</dbReference>
<dbReference type="InterPro" id="IPR048254">
    <property type="entry name" value="CDP_ALCOHOL_P_TRANSF_CS"/>
</dbReference>
<evidence type="ECO:0000256" key="17">
    <source>
        <dbReference type="ARBA" id="ARBA00070582"/>
    </source>
</evidence>
<evidence type="ECO:0000256" key="12">
    <source>
        <dbReference type="ARBA" id="ARBA00023098"/>
    </source>
</evidence>
<dbReference type="FunFam" id="1.20.120.1760:FF:000003">
    <property type="entry name" value="CDP-diacylglycerol--inositol 3-phosphatidyltransferase"/>
    <property type="match status" value="1"/>
</dbReference>
<dbReference type="GO" id="GO:0005794">
    <property type="term" value="C:Golgi apparatus"/>
    <property type="evidence" value="ECO:0007669"/>
    <property type="project" value="TreeGrafter"/>
</dbReference>
<evidence type="ECO:0000256" key="10">
    <source>
        <dbReference type="ARBA" id="ARBA00022842"/>
    </source>
</evidence>
<dbReference type="PIRSF" id="PIRSF000848">
    <property type="entry name" value="CDP_diag_ino_3_P"/>
    <property type="match status" value="1"/>
</dbReference>
<dbReference type="EMBL" id="CASHTH010002263">
    <property type="protein sequence ID" value="CAI8027194.1"/>
    <property type="molecule type" value="Genomic_DNA"/>
</dbReference>
<dbReference type="PROSITE" id="PS00379">
    <property type="entry name" value="CDP_ALCOHOL_P_TRANSF"/>
    <property type="match status" value="1"/>
</dbReference>
<keyword evidence="10" id="KW-0460">Magnesium</keyword>
<proteinExistence type="inferred from homology"/>
<keyword evidence="16" id="KW-1208">Phospholipid metabolism</keyword>
<dbReference type="InterPro" id="IPR043130">
    <property type="entry name" value="CDP-OH_PTrfase_TM_dom"/>
</dbReference>
<comment type="subcellular location">
    <subcellularLocation>
        <location evidence="3">Membrane</location>
        <topology evidence="3">Multi-pass membrane protein</topology>
    </subcellularLocation>
</comment>
<gene>
    <name evidence="21" type="ORF">GBAR_LOCUS15567</name>
</gene>
<evidence type="ECO:0000256" key="3">
    <source>
        <dbReference type="ARBA" id="ARBA00004141"/>
    </source>
</evidence>
<evidence type="ECO:0000256" key="16">
    <source>
        <dbReference type="ARBA" id="ARBA00023264"/>
    </source>
</evidence>
<feature type="transmembrane region" description="Helical" evidence="20">
    <location>
        <begin position="179"/>
        <end position="198"/>
    </location>
</feature>
<evidence type="ECO:0000256" key="9">
    <source>
        <dbReference type="ARBA" id="ARBA00022723"/>
    </source>
</evidence>
<evidence type="ECO:0000256" key="8">
    <source>
        <dbReference type="ARBA" id="ARBA00022692"/>
    </source>
</evidence>
<keyword evidence="8 20" id="KW-0812">Transmembrane</keyword>
<dbReference type="EMBL" id="CASHTH010002263">
    <property type="protein sequence ID" value="CAI8027193.1"/>
    <property type="molecule type" value="Genomic_DNA"/>
</dbReference>
<evidence type="ECO:0000256" key="15">
    <source>
        <dbReference type="ARBA" id="ARBA00023211"/>
    </source>
</evidence>
<evidence type="ECO:0000256" key="5">
    <source>
        <dbReference type="ARBA" id="ARBA00013212"/>
    </source>
</evidence>
<evidence type="ECO:0000256" key="14">
    <source>
        <dbReference type="ARBA" id="ARBA00023209"/>
    </source>
</evidence>
<dbReference type="GO" id="GO:0016020">
    <property type="term" value="C:membrane"/>
    <property type="evidence" value="ECO:0007669"/>
    <property type="project" value="UniProtKB-SubCell"/>
</dbReference>
<dbReference type="GO" id="GO:0046872">
    <property type="term" value="F:metal ion binding"/>
    <property type="evidence" value="ECO:0007669"/>
    <property type="project" value="UniProtKB-KW"/>
</dbReference>
<keyword evidence="12" id="KW-0443">Lipid metabolism</keyword>
<feature type="transmembrane region" description="Helical" evidence="20">
    <location>
        <begin position="114"/>
        <end position="140"/>
    </location>
</feature>
<comment type="similarity">
    <text evidence="4 19">Belongs to the CDP-alcohol phosphatidyltransferase class-I family.</text>
</comment>
<evidence type="ECO:0000256" key="20">
    <source>
        <dbReference type="SAM" id="Phobius"/>
    </source>
</evidence>
<dbReference type="Gene3D" id="1.20.120.1760">
    <property type="match status" value="1"/>
</dbReference>
<feature type="non-terminal residue" evidence="21">
    <location>
        <position position="260"/>
    </location>
</feature>
<comment type="caution">
    <text evidence="21">The sequence shown here is derived from an EMBL/GenBank/DDBJ whole genome shotgun (WGS) entry which is preliminary data.</text>
</comment>
<accession>A0AA35SBZ1</accession>
<reference evidence="21" key="1">
    <citation type="submission" date="2023-03" db="EMBL/GenBank/DDBJ databases">
        <authorList>
            <person name="Steffen K."/>
            <person name="Cardenas P."/>
        </authorList>
    </citation>
    <scope>NUCLEOTIDE SEQUENCE</scope>
</reference>
<keyword evidence="6" id="KW-0444">Lipid biosynthesis</keyword>
<keyword evidence="13 20" id="KW-0472">Membrane</keyword>
<dbReference type="InterPro" id="IPR000462">
    <property type="entry name" value="CDP-OH_P_trans"/>
</dbReference>
<evidence type="ECO:0000256" key="18">
    <source>
        <dbReference type="ARBA" id="ARBA00079946"/>
    </source>
</evidence>
<evidence type="ECO:0000256" key="2">
    <source>
        <dbReference type="ARBA" id="ARBA00001946"/>
    </source>
</evidence>
<dbReference type="GO" id="GO:0006661">
    <property type="term" value="P:phosphatidylinositol biosynthetic process"/>
    <property type="evidence" value="ECO:0007669"/>
    <property type="project" value="TreeGrafter"/>
</dbReference>
<dbReference type="AlphaFoldDB" id="A0AA35SBZ1"/>
<dbReference type="Pfam" id="PF01066">
    <property type="entry name" value="CDP-OH_P_transf"/>
    <property type="match status" value="1"/>
</dbReference>
<dbReference type="GO" id="GO:0003881">
    <property type="term" value="F:CDP-diacylglycerol-inositol 3-phosphatidyltransferase activity"/>
    <property type="evidence" value="ECO:0007669"/>
    <property type="project" value="UniProtKB-EC"/>
</dbReference>
<evidence type="ECO:0000256" key="13">
    <source>
        <dbReference type="ARBA" id="ARBA00023136"/>
    </source>
</evidence>
<keyword evidence="9" id="KW-0479">Metal-binding</keyword>
<keyword evidence="7 19" id="KW-0808">Transferase</keyword>
<dbReference type="PANTHER" id="PTHR15362">
    <property type="entry name" value="PHOSPHATIDYLINOSITOL SYNTHASE"/>
    <property type="match status" value="1"/>
</dbReference>
<evidence type="ECO:0000313" key="22">
    <source>
        <dbReference type="Proteomes" id="UP001174909"/>
    </source>
</evidence>
<evidence type="ECO:0000313" key="21">
    <source>
        <dbReference type="EMBL" id="CAI8027193.1"/>
    </source>
</evidence>
<evidence type="ECO:0000256" key="6">
    <source>
        <dbReference type="ARBA" id="ARBA00022516"/>
    </source>
</evidence>
<comment type="cofactor">
    <cofactor evidence="2">
        <name>Mg(2+)</name>
        <dbReference type="ChEBI" id="CHEBI:18420"/>
    </cofactor>
</comment>
<comment type="cofactor">
    <cofactor evidence="1">
        <name>Mn(2+)</name>
        <dbReference type="ChEBI" id="CHEBI:29035"/>
    </cofactor>
</comment>
<dbReference type="Proteomes" id="UP001174909">
    <property type="component" value="Unassembled WGS sequence"/>
</dbReference>
<evidence type="ECO:0000256" key="4">
    <source>
        <dbReference type="ARBA" id="ARBA00010441"/>
    </source>
</evidence>
<keyword evidence="22" id="KW-1185">Reference proteome</keyword>
<protein>
    <recommendedName>
        <fullName evidence="17">CDP-diacylglycerol--inositol 3-phosphatidyltransferase</fullName>
        <ecNumber evidence="5">2.7.8.11</ecNumber>
    </recommendedName>
    <alternativeName>
        <fullName evidence="18">Phosphatidylinositol synthase</fullName>
    </alternativeName>
</protein>
<evidence type="ECO:0000256" key="7">
    <source>
        <dbReference type="ARBA" id="ARBA00022679"/>
    </source>
</evidence>
<feature type="transmembrane region" description="Helical" evidence="20">
    <location>
        <begin position="46"/>
        <end position="68"/>
    </location>
</feature>
<evidence type="ECO:0000256" key="1">
    <source>
        <dbReference type="ARBA" id="ARBA00001936"/>
    </source>
</evidence>
<organism evidence="21 22">
    <name type="scientific">Geodia barretti</name>
    <name type="common">Barrett's horny sponge</name>
    <dbReference type="NCBI Taxonomy" id="519541"/>
    <lineage>
        <taxon>Eukaryota</taxon>
        <taxon>Metazoa</taxon>
        <taxon>Porifera</taxon>
        <taxon>Demospongiae</taxon>
        <taxon>Heteroscleromorpha</taxon>
        <taxon>Tetractinellida</taxon>
        <taxon>Astrophorina</taxon>
        <taxon>Geodiidae</taxon>
        <taxon>Geodia</taxon>
    </lineage>
</organism>
<keyword evidence="11 20" id="KW-1133">Transmembrane helix</keyword>
<keyword evidence="14" id="KW-0594">Phospholipid biosynthesis</keyword>
<evidence type="ECO:0000256" key="11">
    <source>
        <dbReference type="ARBA" id="ARBA00022989"/>
    </source>
</evidence>
<name>A0AA35SBZ1_GEOBA</name>
<sequence>SVYCACLAAASSGLYCKREREREVCRGRTRHGMRGRRYSSAMEENIFLFIPNIIGYARVVLALVSFYFMPTHLWLAGSTYLLSGFLDAFDGWAARKFHQGTMFGAVLDMVTDRVATTCLIVVLGHFYPAYLFLFQFLIALDISSHWVQMYSSLQLGDSSHKVTDLSANPVMRFYYMRPVLFTFCAANELFFCSLYVLYFTPGFSIPLFGAEVGIWTLLARVCFPISFLKQCVSIVQLVVACQNLGGMDAAERARKPTDSR</sequence>
<dbReference type="InterPro" id="IPR014387">
    <property type="entry name" value="CDP_diag_ino_3_P_euk"/>
</dbReference>
<dbReference type="EC" id="2.7.8.11" evidence="5"/>
<keyword evidence="15" id="KW-0464">Manganese</keyword>